<keyword evidence="3" id="KW-1185">Reference proteome</keyword>
<proteinExistence type="predicted"/>
<comment type="caution">
    <text evidence="2">The sequence shown here is derived from an EMBL/GenBank/DDBJ whole genome shotgun (WGS) entry which is preliminary data.</text>
</comment>
<dbReference type="InterPro" id="IPR011660">
    <property type="entry name" value="VapB-like"/>
</dbReference>
<gene>
    <name evidence="2" type="ORF">FYJ63_08620</name>
</gene>
<organism evidence="2 3">
    <name type="scientific">Mobiluncus porci</name>
    <dbReference type="NCBI Taxonomy" id="2652278"/>
    <lineage>
        <taxon>Bacteria</taxon>
        <taxon>Bacillati</taxon>
        <taxon>Actinomycetota</taxon>
        <taxon>Actinomycetes</taxon>
        <taxon>Actinomycetales</taxon>
        <taxon>Actinomycetaceae</taxon>
        <taxon>Mobiluncus</taxon>
    </lineage>
</organism>
<protein>
    <submittedName>
        <fullName evidence="2">Transcription factor</fullName>
    </submittedName>
</protein>
<dbReference type="AlphaFoldDB" id="A0A7K0K4C0"/>
<reference evidence="2 3" key="1">
    <citation type="submission" date="2019-08" db="EMBL/GenBank/DDBJ databases">
        <title>In-depth cultivation of the pig gut microbiome towards novel bacterial diversity and tailored functional studies.</title>
        <authorList>
            <person name="Wylensek D."/>
            <person name="Hitch T.C.A."/>
            <person name="Clavel T."/>
        </authorList>
    </citation>
    <scope>NUCLEOTIDE SEQUENCE [LARGE SCALE GENOMIC DNA]</scope>
    <source>
        <strain evidence="2 3">RF-GAM-744-WT-7</strain>
    </source>
</reference>
<sequence>MVLSIKDPETDELARRVASLKRVSITEAVKDGLRGELERLEAAEEERVAKRMAILKKYQAEFSSWKVTDPRPHGEILYDEDGLPA</sequence>
<name>A0A7K0K4C0_9ACTO</name>
<dbReference type="Proteomes" id="UP000442535">
    <property type="component" value="Unassembled WGS sequence"/>
</dbReference>
<dbReference type="Pfam" id="PF07704">
    <property type="entry name" value="PSK_trans_fac"/>
    <property type="match status" value="1"/>
</dbReference>
<evidence type="ECO:0000313" key="3">
    <source>
        <dbReference type="Proteomes" id="UP000442535"/>
    </source>
</evidence>
<dbReference type="RefSeq" id="WP_154545792.1">
    <property type="nucleotide sequence ID" value="NZ_JAQYQY010000027.1"/>
</dbReference>
<accession>A0A7K0K4C0</accession>
<evidence type="ECO:0000256" key="1">
    <source>
        <dbReference type="ARBA" id="ARBA00022649"/>
    </source>
</evidence>
<keyword evidence="1" id="KW-1277">Toxin-antitoxin system</keyword>
<evidence type="ECO:0000313" key="2">
    <source>
        <dbReference type="EMBL" id="MST50289.1"/>
    </source>
</evidence>
<dbReference type="EMBL" id="VUMY01000016">
    <property type="protein sequence ID" value="MST50289.1"/>
    <property type="molecule type" value="Genomic_DNA"/>
</dbReference>